<name>A0A4R2RZN1_9BACL</name>
<protein>
    <submittedName>
        <fullName evidence="2">Uncharacterized protein</fullName>
    </submittedName>
</protein>
<keyword evidence="1" id="KW-1133">Transmembrane helix</keyword>
<accession>A0A4R2RZN1</accession>
<evidence type="ECO:0000313" key="2">
    <source>
        <dbReference type="EMBL" id="TCP68589.1"/>
    </source>
</evidence>
<evidence type="ECO:0000256" key="1">
    <source>
        <dbReference type="SAM" id="Phobius"/>
    </source>
</evidence>
<dbReference type="Proteomes" id="UP000294746">
    <property type="component" value="Unassembled WGS sequence"/>
</dbReference>
<keyword evidence="3" id="KW-1185">Reference proteome</keyword>
<feature type="transmembrane region" description="Helical" evidence="1">
    <location>
        <begin position="116"/>
        <end position="138"/>
    </location>
</feature>
<dbReference type="EMBL" id="SLXV01000016">
    <property type="protein sequence ID" value="TCP68589.1"/>
    <property type="molecule type" value="Genomic_DNA"/>
</dbReference>
<feature type="transmembrane region" description="Helical" evidence="1">
    <location>
        <begin position="71"/>
        <end position="104"/>
    </location>
</feature>
<keyword evidence="1" id="KW-0472">Membrane</keyword>
<dbReference type="OrthoDB" id="9844683at2"/>
<feature type="transmembrane region" description="Helical" evidence="1">
    <location>
        <begin position="39"/>
        <end position="59"/>
    </location>
</feature>
<dbReference type="RefSeq" id="WP_131848743.1">
    <property type="nucleotide sequence ID" value="NZ_SLXV01000016.1"/>
</dbReference>
<sequence>MFVRKLFVSLFLSLVTVLIITSPGSYFYSLDAFFFLSLYVYPFYFIYALPVSLLADWIASKIGKCSGIASYVLHAIGGVLSACILGEWGFAITGLICSLAYAFVNHLASLDRFSSWIKKGTIILFALSLALFIISYGVSMQ</sequence>
<gene>
    <name evidence="2" type="ORF">EDD57_11651</name>
</gene>
<evidence type="ECO:0000313" key="3">
    <source>
        <dbReference type="Proteomes" id="UP000294746"/>
    </source>
</evidence>
<keyword evidence="1" id="KW-0812">Transmembrane</keyword>
<comment type="caution">
    <text evidence="2">The sequence shown here is derived from an EMBL/GenBank/DDBJ whole genome shotgun (WGS) entry which is preliminary data.</text>
</comment>
<proteinExistence type="predicted"/>
<reference evidence="2 3" key="1">
    <citation type="submission" date="2019-03" db="EMBL/GenBank/DDBJ databases">
        <title>Genomic Encyclopedia of Type Strains, Phase IV (KMG-IV): sequencing the most valuable type-strain genomes for metagenomic binning, comparative biology and taxonomic classification.</title>
        <authorList>
            <person name="Goeker M."/>
        </authorList>
    </citation>
    <scope>NUCLEOTIDE SEQUENCE [LARGE SCALE GENOMIC DNA]</scope>
    <source>
        <strain evidence="2 3">DSM 46831</strain>
    </source>
</reference>
<organism evidence="2 3">
    <name type="scientific">Baia soyae</name>
    <dbReference type="NCBI Taxonomy" id="1544746"/>
    <lineage>
        <taxon>Bacteria</taxon>
        <taxon>Bacillati</taxon>
        <taxon>Bacillota</taxon>
        <taxon>Bacilli</taxon>
        <taxon>Bacillales</taxon>
        <taxon>Thermoactinomycetaceae</taxon>
        <taxon>Baia</taxon>
    </lineage>
</organism>
<dbReference type="AlphaFoldDB" id="A0A4R2RZN1"/>